<dbReference type="RefSeq" id="WP_094486282.1">
    <property type="nucleotide sequence ID" value="NZ_NOXX01000195.1"/>
</dbReference>
<dbReference type="PANTHER" id="PTHR30576">
    <property type="entry name" value="COLANIC BIOSYNTHESIS UDP-GLUCOSE LIPID CARRIER TRANSFERASE"/>
    <property type="match status" value="1"/>
</dbReference>
<evidence type="ECO:0000256" key="1">
    <source>
        <dbReference type="ARBA" id="ARBA00006464"/>
    </source>
</evidence>
<evidence type="ECO:0000313" key="5">
    <source>
        <dbReference type="Proteomes" id="UP000216035"/>
    </source>
</evidence>
<dbReference type="PANTHER" id="PTHR30576:SF20">
    <property type="entry name" value="QUINOVOSAMINEPHOSPHOTRANSFERAE-RELATED"/>
    <property type="match status" value="1"/>
</dbReference>
<dbReference type="InterPro" id="IPR003362">
    <property type="entry name" value="Bact_transf"/>
</dbReference>
<keyword evidence="2" id="KW-0472">Membrane</keyword>
<comment type="caution">
    <text evidence="4">The sequence shown here is derived from an EMBL/GenBank/DDBJ whole genome shotgun (WGS) entry which is preliminary data.</text>
</comment>
<evidence type="ECO:0000259" key="3">
    <source>
        <dbReference type="Pfam" id="PF02397"/>
    </source>
</evidence>
<sequence length="191" mass="21935">MSKRIFDISFAFLALILLMPILLVAYLMCCADTRASGLFFQERIGLHGKTFRIIKFRSINPRTMNISTFGSFMRSSKIDELPQFINILIGEMSFVGPRPDLPGYYDLLRGNDRAVLLLKPGLTSEASIKYRNESVMLAKQADPLKYNDEVIFPDKVRMNLEYLRTSNVCYDVVIIIATVVPFFRKYLKNQV</sequence>
<dbReference type="Pfam" id="PF02397">
    <property type="entry name" value="Bac_transf"/>
    <property type="match status" value="1"/>
</dbReference>
<name>A0A255ZT93_9FLAO</name>
<comment type="similarity">
    <text evidence="1">Belongs to the bacterial sugar transferase family.</text>
</comment>
<evidence type="ECO:0000313" key="4">
    <source>
        <dbReference type="EMBL" id="OYQ43940.1"/>
    </source>
</evidence>
<organism evidence="4 5">
    <name type="scientific">Flavobacterium aurantiibacter</name>
    <dbReference type="NCBI Taxonomy" id="2023067"/>
    <lineage>
        <taxon>Bacteria</taxon>
        <taxon>Pseudomonadati</taxon>
        <taxon>Bacteroidota</taxon>
        <taxon>Flavobacteriia</taxon>
        <taxon>Flavobacteriales</taxon>
        <taxon>Flavobacteriaceae</taxon>
        <taxon>Flavobacterium</taxon>
    </lineage>
</organism>
<gene>
    <name evidence="4" type="ORF">CHX27_08195</name>
</gene>
<dbReference type="GO" id="GO:0016780">
    <property type="term" value="F:phosphotransferase activity, for other substituted phosphate groups"/>
    <property type="evidence" value="ECO:0007669"/>
    <property type="project" value="TreeGrafter"/>
</dbReference>
<keyword evidence="2" id="KW-0812">Transmembrane</keyword>
<keyword evidence="4" id="KW-0808">Transferase</keyword>
<evidence type="ECO:0000256" key="2">
    <source>
        <dbReference type="SAM" id="Phobius"/>
    </source>
</evidence>
<dbReference type="Proteomes" id="UP000216035">
    <property type="component" value="Unassembled WGS sequence"/>
</dbReference>
<feature type="transmembrane region" description="Helical" evidence="2">
    <location>
        <begin position="7"/>
        <end position="28"/>
    </location>
</feature>
<proteinExistence type="inferred from homology"/>
<feature type="domain" description="Bacterial sugar transferase" evidence="3">
    <location>
        <begin position="3"/>
        <end position="182"/>
    </location>
</feature>
<keyword evidence="2" id="KW-1133">Transmembrane helix</keyword>
<keyword evidence="5" id="KW-1185">Reference proteome</keyword>
<accession>A0A255ZT93</accession>
<protein>
    <submittedName>
        <fullName evidence="4">LPS biosynthesis sugar transferase</fullName>
    </submittedName>
</protein>
<dbReference type="EMBL" id="NOXX01000195">
    <property type="protein sequence ID" value="OYQ43940.1"/>
    <property type="molecule type" value="Genomic_DNA"/>
</dbReference>
<dbReference type="OrthoDB" id="9808602at2"/>
<reference evidence="4 5" key="1">
    <citation type="submission" date="2017-07" db="EMBL/GenBank/DDBJ databases">
        <title>Flavobacterium cyanobacteriorum sp. nov., isolated from cyanobacterial aggregates in a eutrophic lake.</title>
        <authorList>
            <person name="Cai H."/>
        </authorList>
    </citation>
    <scope>NUCLEOTIDE SEQUENCE [LARGE SCALE GENOMIC DNA]</scope>
    <source>
        <strain evidence="4 5">TH167</strain>
    </source>
</reference>
<dbReference type="AlphaFoldDB" id="A0A255ZT93"/>